<accession>A0A1A5YTJ0</accession>
<keyword evidence="2" id="KW-1185">Reference proteome</keyword>
<dbReference type="EMBL" id="LYPA01000024">
    <property type="protein sequence ID" value="OBR68869.1"/>
    <property type="molecule type" value="Genomic_DNA"/>
</dbReference>
<name>A0A1A5YTJ0_9BACL</name>
<protein>
    <submittedName>
        <fullName evidence="1">Uncharacterized protein</fullName>
    </submittedName>
</protein>
<proteinExistence type="predicted"/>
<reference evidence="1 2" key="1">
    <citation type="submission" date="2016-05" db="EMBL/GenBank/DDBJ databases">
        <title>Paenibacillus oryzae. sp. nov., isolated from the rice root.</title>
        <authorList>
            <person name="Zhang J."/>
            <person name="Zhang X."/>
        </authorList>
    </citation>
    <scope>NUCLEOTIDE SEQUENCE [LARGE SCALE GENOMIC DNA]</scope>
    <source>
        <strain evidence="1 2">1DrF-4</strain>
    </source>
</reference>
<dbReference type="Proteomes" id="UP000092024">
    <property type="component" value="Unassembled WGS sequence"/>
</dbReference>
<organism evidence="1 2">
    <name type="scientific">Paenibacillus oryzae</name>
    <dbReference type="NCBI Taxonomy" id="1844972"/>
    <lineage>
        <taxon>Bacteria</taxon>
        <taxon>Bacillati</taxon>
        <taxon>Bacillota</taxon>
        <taxon>Bacilli</taxon>
        <taxon>Bacillales</taxon>
        <taxon>Paenibacillaceae</taxon>
        <taxon>Paenibacillus</taxon>
    </lineage>
</organism>
<sequence>MEELASMPQEKLGAFCFRPMIGAYKEKMSVTELEESAAVKEQFYNELTTDQQALFSFFVYYYHAVDPLDEYFWWNAYFLAQPKIWSGTKAALNYFDDTVQLQLLEKVEGALLSWGQPTSLTDFQTTREDLAKHEEWLAAMSSFHLSFLEAAPNSLRLIGAHILTRPESFFDLE</sequence>
<comment type="caution">
    <text evidence="1">The sequence shown here is derived from an EMBL/GenBank/DDBJ whole genome shotgun (WGS) entry which is preliminary data.</text>
</comment>
<evidence type="ECO:0000313" key="1">
    <source>
        <dbReference type="EMBL" id="OBR68869.1"/>
    </source>
</evidence>
<dbReference type="AlphaFoldDB" id="A0A1A5YTJ0"/>
<evidence type="ECO:0000313" key="2">
    <source>
        <dbReference type="Proteomes" id="UP000092024"/>
    </source>
</evidence>
<gene>
    <name evidence="1" type="ORF">A7K91_25615</name>
</gene>